<organism evidence="2 3">
    <name type="scientific">Endozoicomonas montiporae</name>
    <dbReference type="NCBI Taxonomy" id="1027273"/>
    <lineage>
        <taxon>Bacteria</taxon>
        <taxon>Pseudomonadati</taxon>
        <taxon>Pseudomonadota</taxon>
        <taxon>Gammaproteobacteria</taxon>
        <taxon>Oceanospirillales</taxon>
        <taxon>Endozoicomonadaceae</taxon>
        <taxon>Endozoicomonas</taxon>
    </lineage>
</organism>
<feature type="chain" id="PRO_5001760471" evidence="1">
    <location>
        <begin position="22"/>
        <end position="339"/>
    </location>
</feature>
<evidence type="ECO:0000256" key="1">
    <source>
        <dbReference type="SAM" id="SignalP"/>
    </source>
</evidence>
<keyword evidence="3" id="KW-1185">Reference proteome</keyword>
<evidence type="ECO:0000313" key="3">
    <source>
        <dbReference type="Proteomes" id="UP000028006"/>
    </source>
</evidence>
<protein>
    <submittedName>
        <fullName evidence="2">Uncharacterized protein</fullName>
    </submittedName>
</protein>
<evidence type="ECO:0000313" key="2">
    <source>
        <dbReference type="EMBL" id="KEQ12465.1"/>
    </source>
</evidence>
<dbReference type="EMBL" id="JOKG01000004">
    <property type="protein sequence ID" value="KEQ12465.1"/>
    <property type="molecule type" value="Genomic_DNA"/>
</dbReference>
<proteinExistence type="predicted"/>
<comment type="caution">
    <text evidence="2">The sequence shown here is derived from an EMBL/GenBank/DDBJ whole genome shotgun (WGS) entry which is preliminary data.</text>
</comment>
<sequence length="339" mass="38096">MRFRSFLIAASLCIAFPTVSAADVFSCPDTDEITMIRNNMENTPSYKKWQSNLQTPTKGMPEVLATAKYESNGENDKTESLHSSDMPFKIHFVEAVYSSAMTYTCYYEADRHDLKGLSVSLRLSEAYIPGSIYLPLLLETSGKHWITNKQDHWTEYMEATYKVCSKSAKDCAFHLPRVAARSNVETPKPSNQAASFRIHLSLAPDPTRFGKGLYLKQLNSTEYQFLEPFEGKAINGTGITLVDSDFFVDINEYTKAREGNQDNQECDVHSKSAAKCSCSSENLKAAVNANGHVVLDLFAAYKEDSFTVAKADCNLFFIPELTEEHEPHDHSIEQNKEEL</sequence>
<reference evidence="2 3" key="1">
    <citation type="submission" date="2014-06" db="EMBL/GenBank/DDBJ databases">
        <title>Whole Genome Sequences of Three Symbiotic Endozoicomonas Bacteria.</title>
        <authorList>
            <person name="Neave M.J."/>
            <person name="Apprill A."/>
            <person name="Voolstra C.R."/>
        </authorList>
    </citation>
    <scope>NUCLEOTIDE SEQUENCE [LARGE SCALE GENOMIC DNA]</scope>
    <source>
        <strain evidence="2 3">LMG 24815</strain>
    </source>
</reference>
<keyword evidence="1" id="KW-0732">Signal</keyword>
<name>A0A081N1Z2_9GAMM</name>
<feature type="signal peptide" evidence="1">
    <location>
        <begin position="1"/>
        <end position="21"/>
    </location>
</feature>
<dbReference type="Proteomes" id="UP000028006">
    <property type="component" value="Unassembled WGS sequence"/>
</dbReference>
<gene>
    <name evidence="2" type="ORF">GZ77_18255</name>
</gene>
<accession>A0A081N1Z2</accession>
<dbReference type="AlphaFoldDB" id="A0A081N1Z2"/>